<dbReference type="GO" id="GO:0043709">
    <property type="term" value="P:cell adhesion involved in single-species biofilm formation"/>
    <property type="evidence" value="ECO:0007669"/>
    <property type="project" value="TreeGrafter"/>
</dbReference>
<dbReference type="NCBIfam" id="TIGR00254">
    <property type="entry name" value="GGDEF"/>
    <property type="match status" value="1"/>
</dbReference>
<gene>
    <name evidence="4" type="ORF">H8K47_00315</name>
</gene>
<keyword evidence="5" id="KW-1185">Reference proteome</keyword>
<dbReference type="InterPro" id="IPR000160">
    <property type="entry name" value="GGDEF_dom"/>
</dbReference>
<dbReference type="GO" id="GO:1902201">
    <property type="term" value="P:negative regulation of bacterial-type flagellum-dependent cell motility"/>
    <property type="evidence" value="ECO:0007669"/>
    <property type="project" value="TreeGrafter"/>
</dbReference>
<dbReference type="RefSeq" id="WP_186879443.1">
    <property type="nucleotide sequence ID" value="NZ_JACOGG010000001.1"/>
</dbReference>
<sequence length="354" mass="40598">MNSFIKHLVEITGHRDHDLLNISVASSLRELLAAEQATVFEVVSMGGHTVMRPKIRITAQSTDVLEQVTDADDLLPEQISDLWQGLGQKLSIIRLVEDGHEMLWLPIWINDKLHTCLQLSHPQQAEEPVMEVVNGMLIVYRNFQNLLDYSERDSLTGLLNRKTFDDSFSKVLRTNLREMKPLEVMPDSQPSLAKPETERREQDAEKFNWLAVLDIDHFKRINDQFGHLYGDEVLILIANLLRNSFRPNDRLFRFGGEEFVILLRSVTKQDADQIFDRFRQTVGNYHFPQVGTVTVSIGYAKIDLFEPAVAIVGRADQALYYAKMNGRNRSCFYDSLVVSGDLQQEQANDIAEFF</sequence>
<comment type="caution">
    <text evidence="4">The sequence shown here is derived from an EMBL/GenBank/DDBJ whole genome shotgun (WGS) entry which is preliminary data.</text>
</comment>
<evidence type="ECO:0000256" key="2">
    <source>
        <dbReference type="ARBA" id="ARBA00034247"/>
    </source>
</evidence>
<dbReference type="CDD" id="cd01949">
    <property type="entry name" value="GGDEF"/>
    <property type="match status" value="1"/>
</dbReference>
<comment type="catalytic activity">
    <reaction evidence="2">
        <text>2 GTP = 3',3'-c-di-GMP + 2 diphosphate</text>
        <dbReference type="Rhea" id="RHEA:24898"/>
        <dbReference type="ChEBI" id="CHEBI:33019"/>
        <dbReference type="ChEBI" id="CHEBI:37565"/>
        <dbReference type="ChEBI" id="CHEBI:58805"/>
        <dbReference type="EC" id="2.7.7.65"/>
    </reaction>
</comment>
<dbReference type="EMBL" id="JACOGG010000001">
    <property type="protein sequence ID" value="MBC3933788.1"/>
    <property type="molecule type" value="Genomic_DNA"/>
</dbReference>
<dbReference type="PROSITE" id="PS50887">
    <property type="entry name" value="GGDEF"/>
    <property type="match status" value="1"/>
</dbReference>
<protein>
    <recommendedName>
        <fullName evidence="1">diguanylate cyclase</fullName>
        <ecNumber evidence="1">2.7.7.65</ecNumber>
    </recommendedName>
</protein>
<dbReference type="InterPro" id="IPR043128">
    <property type="entry name" value="Rev_trsase/Diguanyl_cyclase"/>
</dbReference>
<reference evidence="4" key="1">
    <citation type="submission" date="2020-08" db="EMBL/GenBank/DDBJ databases">
        <title>Novel species isolated from subtropical streams in China.</title>
        <authorList>
            <person name="Lu H."/>
        </authorList>
    </citation>
    <scope>NUCLEOTIDE SEQUENCE</scope>
    <source>
        <strain evidence="4">CY7W</strain>
    </source>
</reference>
<dbReference type="Proteomes" id="UP000612361">
    <property type="component" value="Unassembled WGS sequence"/>
</dbReference>
<proteinExistence type="predicted"/>
<dbReference type="InterPro" id="IPR050469">
    <property type="entry name" value="Diguanylate_Cyclase"/>
</dbReference>
<dbReference type="PANTHER" id="PTHR45138:SF9">
    <property type="entry name" value="DIGUANYLATE CYCLASE DGCM-RELATED"/>
    <property type="match status" value="1"/>
</dbReference>
<evidence type="ECO:0000256" key="1">
    <source>
        <dbReference type="ARBA" id="ARBA00012528"/>
    </source>
</evidence>
<dbReference type="GO" id="GO:0005886">
    <property type="term" value="C:plasma membrane"/>
    <property type="evidence" value="ECO:0007669"/>
    <property type="project" value="TreeGrafter"/>
</dbReference>
<name>A0A923HX42_9BURK</name>
<dbReference type="GO" id="GO:0052621">
    <property type="term" value="F:diguanylate cyclase activity"/>
    <property type="evidence" value="ECO:0007669"/>
    <property type="project" value="UniProtKB-EC"/>
</dbReference>
<accession>A0A923HX42</accession>
<dbReference type="Gene3D" id="3.30.70.270">
    <property type="match status" value="1"/>
</dbReference>
<dbReference type="InterPro" id="IPR029787">
    <property type="entry name" value="Nucleotide_cyclase"/>
</dbReference>
<evidence type="ECO:0000313" key="5">
    <source>
        <dbReference type="Proteomes" id="UP000612361"/>
    </source>
</evidence>
<dbReference type="EC" id="2.7.7.65" evidence="1"/>
<organism evidence="4 5">
    <name type="scientific">Undibacterium rugosum</name>
    <dbReference type="NCBI Taxonomy" id="2762291"/>
    <lineage>
        <taxon>Bacteria</taxon>
        <taxon>Pseudomonadati</taxon>
        <taxon>Pseudomonadota</taxon>
        <taxon>Betaproteobacteria</taxon>
        <taxon>Burkholderiales</taxon>
        <taxon>Oxalobacteraceae</taxon>
        <taxon>Undibacterium</taxon>
    </lineage>
</organism>
<evidence type="ECO:0000313" key="4">
    <source>
        <dbReference type="EMBL" id="MBC3933788.1"/>
    </source>
</evidence>
<feature type="domain" description="GGDEF" evidence="3">
    <location>
        <begin position="206"/>
        <end position="335"/>
    </location>
</feature>
<dbReference type="AlphaFoldDB" id="A0A923HX42"/>
<dbReference type="Pfam" id="PF00990">
    <property type="entry name" value="GGDEF"/>
    <property type="match status" value="1"/>
</dbReference>
<evidence type="ECO:0000259" key="3">
    <source>
        <dbReference type="PROSITE" id="PS50887"/>
    </source>
</evidence>
<dbReference type="PANTHER" id="PTHR45138">
    <property type="entry name" value="REGULATORY COMPONENTS OF SENSORY TRANSDUCTION SYSTEM"/>
    <property type="match status" value="1"/>
</dbReference>
<dbReference type="SMART" id="SM00267">
    <property type="entry name" value="GGDEF"/>
    <property type="match status" value="1"/>
</dbReference>
<dbReference type="SUPFAM" id="SSF55073">
    <property type="entry name" value="Nucleotide cyclase"/>
    <property type="match status" value="1"/>
</dbReference>